<gene>
    <name evidence="3" type="ORF">E1263_17065</name>
</gene>
<dbReference type="OrthoDB" id="3508456at2"/>
<dbReference type="InterPro" id="IPR007343">
    <property type="entry name" value="Uncharacterised_pept_Zn_put"/>
</dbReference>
<feature type="chain" id="PRO_5038503453" description="Metalloprotease" evidence="2">
    <location>
        <begin position="19"/>
        <end position="289"/>
    </location>
</feature>
<evidence type="ECO:0000313" key="4">
    <source>
        <dbReference type="Proteomes" id="UP000295124"/>
    </source>
</evidence>
<dbReference type="EMBL" id="SMKX01000043">
    <property type="protein sequence ID" value="TDD58893.1"/>
    <property type="molecule type" value="Genomic_DNA"/>
</dbReference>
<evidence type="ECO:0008006" key="5">
    <source>
        <dbReference type="Google" id="ProtNLM"/>
    </source>
</evidence>
<evidence type="ECO:0000313" key="3">
    <source>
        <dbReference type="EMBL" id="TDD58893.1"/>
    </source>
</evidence>
<accession>A0A4R4ZJS1</accession>
<feature type="signal peptide" evidence="2">
    <location>
        <begin position="1"/>
        <end position="18"/>
    </location>
</feature>
<dbReference type="Proteomes" id="UP000295124">
    <property type="component" value="Unassembled WGS sequence"/>
</dbReference>
<dbReference type="Pfam" id="PF04228">
    <property type="entry name" value="Zn_peptidase"/>
    <property type="match status" value="1"/>
</dbReference>
<dbReference type="RefSeq" id="WP_132168443.1">
    <property type="nucleotide sequence ID" value="NZ_SMKX01000043.1"/>
</dbReference>
<reference evidence="3 4" key="1">
    <citation type="submission" date="2019-03" db="EMBL/GenBank/DDBJ databases">
        <title>Draft genome sequences of novel Actinobacteria.</title>
        <authorList>
            <person name="Sahin N."/>
            <person name="Ay H."/>
            <person name="Saygin H."/>
        </authorList>
    </citation>
    <scope>NUCLEOTIDE SEQUENCE [LARGE SCALE GENOMIC DNA]</scope>
    <source>
        <strain evidence="3 4">JCM 13523</strain>
    </source>
</reference>
<name>A0A4R4ZJS1_9ACTN</name>
<sequence length="289" mass="31800">MLKAAGLAVLAVAVAAVAGVATQEERSMAAQPARTTPTPLPVKPTVKPTSTARPVVPTAATSKLYGAGQVAAVPCVLPRKRPSAKAELMGYARVALACMDRAWAPVIKRAGGSYWSLEIYPYDVVQLPLECAAARADTDAYYTSGRICFEWREYIDPDYPQQALVDFQDMLAHEYGHHVQQATNILDLYDNQAWKQTQAEQLESNRRMELQASCLGAAFLGANRAGFGLTGVRRDLWVYRTRHQGDEYNPRKVRDHGARVNFAYWTARAFASRNPASCNTFTATSKRVS</sequence>
<keyword evidence="2" id="KW-0732">Signal</keyword>
<organism evidence="3 4">
    <name type="scientific">Kribbella antibiotica</name>
    <dbReference type="NCBI Taxonomy" id="190195"/>
    <lineage>
        <taxon>Bacteria</taxon>
        <taxon>Bacillati</taxon>
        <taxon>Actinomycetota</taxon>
        <taxon>Actinomycetes</taxon>
        <taxon>Propionibacteriales</taxon>
        <taxon>Kribbellaceae</taxon>
        <taxon>Kribbella</taxon>
    </lineage>
</organism>
<protein>
    <recommendedName>
        <fullName evidence="5">Metalloprotease</fullName>
    </recommendedName>
</protein>
<feature type="region of interest" description="Disordered" evidence="1">
    <location>
        <begin position="25"/>
        <end position="53"/>
    </location>
</feature>
<evidence type="ECO:0000256" key="1">
    <source>
        <dbReference type="SAM" id="MobiDB-lite"/>
    </source>
</evidence>
<keyword evidence="4" id="KW-1185">Reference proteome</keyword>
<dbReference type="AlphaFoldDB" id="A0A4R4ZJS1"/>
<proteinExistence type="predicted"/>
<evidence type="ECO:0000256" key="2">
    <source>
        <dbReference type="SAM" id="SignalP"/>
    </source>
</evidence>
<comment type="caution">
    <text evidence="3">The sequence shown here is derived from an EMBL/GenBank/DDBJ whole genome shotgun (WGS) entry which is preliminary data.</text>
</comment>